<reference evidence="1" key="1">
    <citation type="submission" date="2025-08" db="UniProtKB">
        <authorList>
            <consortium name="Ensembl"/>
        </authorList>
    </citation>
    <scope>IDENTIFICATION</scope>
</reference>
<organism evidence="1 2">
    <name type="scientific">Cyprinus carpio</name>
    <name type="common">Common carp</name>
    <dbReference type="NCBI Taxonomy" id="7962"/>
    <lineage>
        <taxon>Eukaryota</taxon>
        <taxon>Metazoa</taxon>
        <taxon>Chordata</taxon>
        <taxon>Craniata</taxon>
        <taxon>Vertebrata</taxon>
        <taxon>Euteleostomi</taxon>
        <taxon>Actinopterygii</taxon>
        <taxon>Neopterygii</taxon>
        <taxon>Teleostei</taxon>
        <taxon>Ostariophysi</taxon>
        <taxon>Cypriniformes</taxon>
        <taxon>Cyprinidae</taxon>
        <taxon>Cyprininae</taxon>
        <taxon>Cyprinus</taxon>
    </lineage>
</organism>
<keyword evidence="2" id="KW-1185">Reference proteome</keyword>
<protein>
    <submittedName>
        <fullName evidence="1">Uncharacterized protein</fullName>
    </submittedName>
</protein>
<dbReference type="AlphaFoldDB" id="A0A8C1RTX2"/>
<dbReference type="Proteomes" id="UP000694427">
    <property type="component" value="Unplaced"/>
</dbReference>
<evidence type="ECO:0000313" key="1">
    <source>
        <dbReference type="Ensembl" id="ENSCCRP00010120006.1"/>
    </source>
</evidence>
<dbReference type="Ensembl" id="ENSCCRT00010133260.1">
    <property type="protein sequence ID" value="ENSCCRP00010120006.1"/>
    <property type="gene ID" value="ENSCCRG00010052449.1"/>
</dbReference>
<accession>A0A8C1RTX2</accession>
<sequence length="110" mass="12292">MAATLPSILSFGKITKALLSGLRLSAVPAQQYSVECHGGADDSVSCLLLLQVYDEKDVRRARVIDRQKEVSLNYFNTAYDHKCGDLDKDKETKVDTCGYCGVQFMQKHHH</sequence>
<name>A0A8C1RTX2_CYPCA</name>
<reference evidence="1" key="2">
    <citation type="submission" date="2025-09" db="UniProtKB">
        <authorList>
            <consortium name="Ensembl"/>
        </authorList>
    </citation>
    <scope>IDENTIFICATION</scope>
</reference>
<evidence type="ECO:0000313" key="2">
    <source>
        <dbReference type="Proteomes" id="UP000694427"/>
    </source>
</evidence>
<proteinExistence type="predicted"/>